<gene>
    <name evidence="7" type="ORF">KDU71_17175</name>
</gene>
<dbReference type="InterPro" id="IPR036388">
    <property type="entry name" value="WH-like_DNA-bd_sf"/>
</dbReference>
<dbReference type="SUPFAM" id="SSF88659">
    <property type="entry name" value="Sigma3 and sigma4 domains of RNA polymerase sigma factors"/>
    <property type="match status" value="1"/>
</dbReference>
<keyword evidence="2" id="KW-0805">Transcription regulation</keyword>
<dbReference type="EMBL" id="JAGTAR010000030">
    <property type="protein sequence ID" value="MBR8537304.1"/>
    <property type="molecule type" value="Genomic_DNA"/>
</dbReference>
<dbReference type="NCBIfam" id="TIGR02937">
    <property type="entry name" value="sigma70-ECF"/>
    <property type="match status" value="1"/>
</dbReference>
<comment type="similarity">
    <text evidence="1">Belongs to the sigma-70 factor family. ECF subfamily.</text>
</comment>
<dbReference type="Gene3D" id="1.10.10.10">
    <property type="entry name" value="Winged helix-like DNA-binding domain superfamily/Winged helix DNA-binding domain"/>
    <property type="match status" value="1"/>
</dbReference>
<keyword evidence="8" id="KW-1185">Reference proteome</keyword>
<reference evidence="7" key="1">
    <citation type="journal article" date="2018" name="Int. J. Syst. Evol. Microbiol.">
        <title>Carboxylicivirga sediminis sp. nov., isolated from coastal sediment.</title>
        <authorList>
            <person name="Wang F.Q."/>
            <person name="Ren L.H."/>
            <person name="Zou R.J."/>
            <person name="Sun Y.Z."/>
            <person name="Liu X.J."/>
            <person name="Jiang F."/>
            <person name="Liu L.J."/>
        </authorList>
    </citation>
    <scope>NUCLEOTIDE SEQUENCE</scope>
    <source>
        <strain evidence="7">JR1</strain>
    </source>
</reference>
<evidence type="ECO:0000256" key="1">
    <source>
        <dbReference type="ARBA" id="ARBA00010641"/>
    </source>
</evidence>
<dbReference type="InterPro" id="IPR013325">
    <property type="entry name" value="RNA_pol_sigma_r2"/>
</dbReference>
<reference evidence="7" key="2">
    <citation type="submission" date="2021-04" db="EMBL/GenBank/DDBJ databases">
        <authorList>
            <person name="Zhang T."/>
            <person name="Zhang Y."/>
            <person name="Lu D."/>
            <person name="Zuo D."/>
            <person name="Du Z."/>
        </authorList>
    </citation>
    <scope>NUCLEOTIDE SEQUENCE</scope>
    <source>
        <strain evidence="7">JR1</strain>
    </source>
</reference>
<dbReference type="GO" id="GO:0003677">
    <property type="term" value="F:DNA binding"/>
    <property type="evidence" value="ECO:0007669"/>
    <property type="project" value="InterPro"/>
</dbReference>
<evidence type="ECO:0000313" key="7">
    <source>
        <dbReference type="EMBL" id="MBR8537304.1"/>
    </source>
</evidence>
<dbReference type="RefSeq" id="WP_212192329.1">
    <property type="nucleotide sequence ID" value="NZ_JAGTAR010000030.1"/>
</dbReference>
<dbReference type="SUPFAM" id="SSF88946">
    <property type="entry name" value="Sigma2 domain of RNA polymerase sigma factors"/>
    <property type="match status" value="1"/>
</dbReference>
<dbReference type="GO" id="GO:0016987">
    <property type="term" value="F:sigma factor activity"/>
    <property type="evidence" value="ECO:0007669"/>
    <property type="project" value="UniProtKB-KW"/>
</dbReference>
<evidence type="ECO:0000256" key="2">
    <source>
        <dbReference type="ARBA" id="ARBA00023015"/>
    </source>
</evidence>
<dbReference type="InterPro" id="IPR013249">
    <property type="entry name" value="RNA_pol_sigma70_r4_t2"/>
</dbReference>
<keyword evidence="4" id="KW-0804">Transcription</keyword>
<evidence type="ECO:0000313" key="8">
    <source>
        <dbReference type="Proteomes" id="UP000679220"/>
    </source>
</evidence>
<dbReference type="InterPro" id="IPR014284">
    <property type="entry name" value="RNA_pol_sigma-70_dom"/>
</dbReference>
<proteinExistence type="inferred from homology"/>
<sequence length="191" mass="22452">MINEIQLIEQINQGDTAAFRQLLELHHRKVIHICLSFVNDPHDAEDIAQEVFIEMFRSLKNFRKDASVSTWLYRLSVNKSLDFIRQSKRQKRGSGKVGLMEKTDLERLSISNWQMPSDSMEEDDKKKLLYMAIEQLPERQKKAIILSQIKELKQQEVAEIMETTIASVESLLVRAKRKLKETLIRHKEEFI</sequence>
<feature type="domain" description="RNA polymerase sigma factor 70 region 4 type 2" evidence="6">
    <location>
        <begin position="128"/>
        <end position="179"/>
    </location>
</feature>
<dbReference type="AlphaFoldDB" id="A0A941F836"/>
<dbReference type="PANTHER" id="PTHR43133">
    <property type="entry name" value="RNA POLYMERASE ECF-TYPE SIGMA FACTO"/>
    <property type="match status" value="1"/>
</dbReference>
<evidence type="ECO:0000256" key="3">
    <source>
        <dbReference type="ARBA" id="ARBA00023082"/>
    </source>
</evidence>
<comment type="caution">
    <text evidence="7">The sequence shown here is derived from an EMBL/GenBank/DDBJ whole genome shotgun (WGS) entry which is preliminary data.</text>
</comment>
<dbReference type="Pfam" id="PF04542">
    <property type="entry name" value="Sigma70_r2"/>
    <property type="match status" value="1"/>
</dbReference>
<accession>A0A941F836</accession>
<feature type="domain" description="RNA polymerase sigma-70 region 2" evidence="5">
    <location>
        <begin position="22"/>
        <end position="89"/>
    </location>
</feature>
<keyword evidence="3" id="KW-0731">Sigma factor</keyword>
<dbReference type="GO" id="GO:0006352">
    <property type="term" value="P:DNA-templated transcription initiation"/>
    <property type="evidence" value="ECO:0007669"/>
    <property type="project" value="InterPro"/>
</dbReference>
<dbReference type="InterPro" id="IPR039425">
    <property type="entry name" value="RNA_pol_sigma-70-like"/>
</dbReference>
<dbReference type="Pfam" id="PF08281">
    <property type="entry name" value="Sigma70_r4_2"/>
    <property type="match status" value="1"/>
</dbReference>
<dbReference type="Gene3D" id="1.10.1740.10">
    <property type="match status" value="1"/>
</dbReference>
<evidence type="ECO:0000256" key="4">
    <source>
        <dbReference type="ARBA" id="ARBA00023163"/>
    </source>
</evidence>
<dbReference type="PANTHER" id="PTHR43133:SF51">
    <property type="entry name" value="RNA POLYMERASE SIGMA FACTOR"/>
    <property type="match status" value="1"/>
</dbReference>
<name>A0A941F836_9BACT</name>
<dbReference type="Proteomes" id="UP000679220">
    <property type="component" value="Unassembled WGS sequence"/>
</dbReference>
<evidence type="ECO:0000259" key="5">
    <source>
        <dbReference type="Pfam" id="PF04542"/>
    </source>
</evidence>
<dbReference type="CDD" id="cd06171">
    <property type="entry name" value="Sigma70_r4"/>
    <property type="match status" value="1"/>
</dbReference>
<evidence type="ECO:0000259" key="6">
    <source>
        <dbReference type="Pfam" id="PF08281"/>
    </source>
</evidence>
<dbReference type="InterPro" id="IPR013324">
    <property type="entry name" value="RNA_pol_sigma_r3/r4-like"/>
</dbReference>
<organism evidence="7 8">
    <name type="scientific">Carboxylicivirga sediminis</name>
    <dbReference type="NCBI Taxonomy" id="2006564"/>
    <lineage>
        <taxon>Bacteria</taxon>
        <taxon>Pseudomonadati</taxon>
        <taxon>Bacteroidota</taxon>
        <taxon>Bacteroidia</taxon>
        <taxon>Marinilabiliales</taxon>
        <taxon>Marinilabiliaceae</taxon>
        <taxon>Carboxylicivirga</taxon>
    </lineage>
</organism>
<protein>
    <submittedName>
        <fullName evidence="7">RNA polymerase sigma factor</fullName>
    </submittedName>
</protein>
<dbReference type="InterPro" id="IPR007627">
    <property type="entry name" value="RNA_pol_sigma70_r2"/>
</dbReference>